<comment type="subcellular location">
    <subcellularLocation>
        <location evidence="1">Membrane</location>
        <topology evidence="1">Multi-pass membrane protein</topology>
    </subcellularLocation>
</comment>
<protein>
    <recommendedName>
        <fullName evidence="9">Major facilitator superfamily (MFS) profile domain-containing protein</fullName>
    </recommendedName>
</protein>
<dbReference type="PROSITE" id="PS50850">
    <property type="entry name" value="MFS"/>
    <property type="match status" value="1"/>
</dbReference>
<dbReference type="Pfam" id="PF07690">
    <property type="entry name" value="MFS_1"/>
    <property type="match status" value="1"/>
</dbReference>
<feature type="transmembrane region" description="Helical" evidence="8">
    <location>
        <begin position="40"/>
        <end position="60"/>
    </location>
</feature>
<dbReference type="PANTHER" id="PTHR23505">
    <property type="entry name" value="SPINSTER"/>
    <property type="match status" value="1"/>
</dbReference>
<evidence type="ECO:0000256" key="7">
    <source>
        <dbReference type="SAM" id="MobiDB-lite"/>
    </source>
</evidence>
<feature type="transmembrane region" description="Helical" evidence="8">
    <location>
        <begin position="248"/>
        <end position="268"/>
    </location>
</feature>
<name>A0A7R9BG76_9CRUS</name>
<feature type="transmembrane region" description="Helical" evidence="8">
    <location>
        <begin position="326"/>
        <end position="345"/>
    </location>
</feature>
<feature type="transmembrane region" description="Helical" evidence="8">
    <location>
        <begin position="166"/>
        <end position="185"/>
    </location>
</feature>
<dbReference type="CDD" id="cd17328">
    <property type="entry name" value="MFS_spinster_like"/>
    <property type="match status" value="1"/>
</dbReference>
<feature type="transmembrane region" description="Helical" evidence="8">
    <location>
        <begin position="197"/>
        <end position="217"/>
    </location>
</feature>
<proteinExistence type="inferred from homology"/>
<organism evidence="10">
    <name type="scientific">Notodromas monacha</name>
    <dbReference type="NCBI Taxonomy" id="399045"/>
    <lineage>
        <taxon>Eukaryota</taxon>
        <taxon>Metazoa</taxon>
        <taxon>Ecdysozoa</taxon>
        <taxon>Arthropoda</taxon>
        <taxon>Crustacea</taxon>
        <taxon>Oligostraca</taxon>
        <taxon>Ostracoda</taxon>
        <taxon>Podocopa</taxon>
        <taxon>Podocopida</taxon>
        <taxon>Cypridocopina</taxon>
        <taxon>Cypridoidea</taxon>
        <taxon>Cyprididae</taxon>
        <taxon>Notodromas</taxon>
    </lineage>
</organism>
<evidence type="ECO:0000256" key="5">
    <source>
        <dbReference type="ARBA" id="ARBA00023136"/>
    </source>
</evidence>
<dbReference type="InterPro" id="IPR036259">
    <property type="entry name" value="MFS_trans_sf"/>
</dbReference>
<dbReference type="EMBL" id="CAJPEX010000124">
    <property type="protein sequence ID" value="CAG0913531.1"/>
    <property type="molecule type" value="Genomic_DNA"/>
</dbReference>
<evidence type="ECO:0000256" key="3">
    <source>
        <dbReference type="ARBA" id="ARBA00022692"/>
    </source>
</evidence>
<keyword evidence="4 8" id="KW-1133">Transmembrane helix</keyword>
<evidence type="ECO:0000256" key="8">
    <source>
        <dbReference type="SAM" id="Phobius"/>
    </source>
</evidence>
<accession>A0A7R9BG76</accession>
<keyword evidence="3 8" id="KW-0812">Transmembrane</keyword>
<dbReference type="OrthoDB" id="6770063at2759"/>
<dbReference type="EMBL" id="OA882161">
    <property type="protein sequence ID" value="CAD7273379.1"/>
    <property type="molecule type" value="Genomic_DNA"/>
</dbReference>
<feature type="transmembrane region" description="Helical" evidence="8">
    <location>
        <begin position="107"/>
        <end position="127"/>
    </location>
</feature>
<evidence type="ECO:0000259" key="9">
    <source>
        <dbReference type="PROSITE" id="PS50850"/>
    </source>
</evidence>
<evidence type="ECO:0000313" key="10">
    <source>
        <dbReference type="EMBL" id="CAD7273379.1"/>
    </source>
</evidence>
<evidence type="ECO:0000313" key="11">
    <source>
        <dbReference type="Proteomes" id="UP000678499"/>
    </source>
</evidence>
<evidence type="ECO:0000256" key="6">
    <source>
        <dbReference type="ARBA" id="ARBA00024338"/>
    </source>
</evidence>
<feature type="transmembrane region" description="Helical" evidence="8">
    <location>
        <begin position="291"/>
        <end position="314"/>
    </location>
</feature>
<dbReference type="Gene3D" id="1.20.1250.20">
    <property type="entry name" value="MFS general substrate transporter like domains"/>
    <property type="match status" value="1"/>
</dbReference>
<dbReference type="Proteomes" id="UP000678499">
    <property type="component" value="Unassembled WGS sequence"/>
</dbReference>
<evidence type="ECO:0000256" key="2">
    <source>
        <dbReference type="ARBA" id="ARBA00022448"/>
    </source>
</evidence>
<dbReference type="SUPFAM" id="SSF103473">
    <property type="entry name" value="MFS general substrate transporter"/>
    <property type="match status" value="1"/>
</dbReference>
<feature type="transmembrane region" description="Helical" evidence="8">
    <location>
        <begin position="80"/>
        <end position="100"/>
    </location>
</feature>
<dbReference type="PANTHER" id="PTHR23505:SF79">
    <property type="entry name" value="PROTEIN SPINSTER"/>
    <property type="match status" value="1"/>
</dbReference>
<keyword evidence="11" id="KW-1185">Reference proteome</keyword>
<evidence type="ECO:0000256" key="4">
    <source>
        <dbReference type="ARBA" id="ARBA00022989"/>
    </source>
</evidence>
<feature type="region of interest" description="Disordered" evidence="7">
    <location>
        <begin position="493"/>
        <end position="543"/>
    </location>
</feature>
<dbReference type="GO" id="GO:0022857">
    <property type="term" value="F:transmembrane transporter activity"/>
    <property type="evidence" value="ECO:0007669"/>
    <property type="project" value="InterPro"/>
</dbReference>
<dbReference type="AlphaFoldDB" id="A0A7R9BG76"/>
<feature type="region of interest" description="Disordered" evidence="7">
    <location>
        <begin position="1"/>
        <end position="20"/>
    </location>
</feature>
<feature type="transmembrane region" description="Helical" evidence="8">
    <location>
        <begin position="357"/>
        <end position="381"/>
    </location>
</feature>
<dbReference type="InterPro" id="IPR044770">
    <property type="entry name" value="MFS_spinster-like"/>
</dbReference>
<feature type="domain" description="Major facilitator superfamily (MFS) profile" evidence="9">
    <location>
        <begin position="42"/>
        <end position="480"/>
    </location>
</feature>
<dbReference type="GO" id="GO:0016020">
    <property type="term" value="C:membrane"/>
    <property type="evidence" value="ECO:0007669"/>
    <property type="project" value="UniProtKB-SubCell"/>
</dbReference>
<comment type="similarity">
    <text evidence="6">Belongs to the major facilitator superfamily. Spinster (TC 2.A.1.49) family.</text>
</comment>
<gene>
    <name evidence="10" type="ORF">NMOB1V02_LOCUS1270</name>
</gene>
<evidence type="ECO:0000256" key="1">
    <source>
        <dbReference type="ARBA" id="ARBA00004141"/>
    </source>
</evidence>
<reference evidence="10" key="1">
    <citation type="submission" date="2020-11" db="EMBL/GenBank/DDBJ databases">
        <authorList>
            <person name="Tran Van P."/>
        </authorList>
    </citation>
    <scope>NUCLEOTIDE SEQUENCE</scope>
</reference>
<feature type="transmembrane region" description="Helical" evidence="8">
    <location>
        <begin position="456"/>
        <end position="478"/>
    </location>
</feature>
<sequence>MSAVPHESQVGLMKNEDTSDPTPKIALVEEAERPLTRRQLVTVSVLCFVNLINYMDRFTLAGILTDLQCYFSIGNDEGGLLQTVFILSYMIFAPLFGYLGDRHSRKIIMSLGVFLWSLTTLIGSFMTGFGWFIFFRAMVGIGEASYSTIAPTIISDMFVKDMRSRMLALFYFAIPVGSGLGYITGSKMREMFGAWQWSLRVTPAMGMLAIIFIIFFMDDPPRGESEGAHLQTTSWGQDIKALCKNASFMLSTVGFTCVAFVAGALAWWGPKFVALGMAAQGNTDVSRENDVAFKFGLITMISGILGVPLGAFIAQKLRPKWDKTDPMVCAIGLLLSAPFLFFASICAEYNTPGTFALIFFGELFLNLNWSVVADILLYVVIPTRRSTAEAFQILISHAFGDAGSPYLIGQVSEIVKESYGSVASKRVESATNATSCGGFPSVSSTNPVVDFRSLQYALFICVFVEVLGGLFFVMNGWFIKNDRDQVQRVIAAGTETSSSGSSNDVEAERGRHSSGSRMPPNFGAHDESEDSLITTTGRRDDNT</sequence>
<dbReference type="InterPro" id="IPR011701">
    <property type="entry name" value="MFS"/>
</dbReference>
<dbReference type="InterPro" id="IPR020846">
    <property type="entry name" value="MFS_dom"/>
</dbReference>
<keyword evidence="5 8" id="KW-0472">Membrane</keyword>
<keyword evidence="2" id="KW-0813">Transport</keyword>